<evidence type="ECO:0008006" key="3">
    <source>
        <dbReference type="Google" id="ProtNLM"/>
    </source>
</evidence>
<proteinExistence type="predicted"/>
<reference evidence="1" key="1">
    <citation type="submission" date="2021-01" db="EMBL/GenBank/DDBJ databases">
        <authorList>
            <person name="Kaushik A."/>
        </authorList>
    </citation>
    <scope>NUCLEOTIDE SEQUENCE</scope>
    <source>
        <strain evidence="1">AG1-1C</strain>
    </source>
</reference>
<dbReference type="EMBL" id="CAJMWS010000402">
    <property type="protein sequence ID" value="CAE6441642.1"/>
    <property type="molecule type" value="Genomic_DNA"/>
</dbReference>
<protein>
    <recommendedName>
        <fullName evidence="3">F-box domain-containing protein</fullName>
    </recommendedName>
</protein>
<accession>A0A8H3G661</accession>
<dbReference type="AlphaFoldDB" id="A0A8H3G661"/>
<feature type="non-terminal residue" evidence="1">
    <location>
        <position position="1"/>
    </location>
</feature>
<organism evidence="1 2">
    <name type="scientific">Rhizoctonia solani</name>
    <dbReference type="NCBI Taxonomy" id="456999"/>
    <lineage>
        <taxon>Eukaryota</taxon>
        <taxon>Fungi</taxon>
        <taxon>Dikarya</taxon>
        <taxon>Basidiomycota</taxon>
        <taxon>Agaricomycotina</taxon>
        <taxon>Agaricomycetes</taxon>
        <taxon>Cantharellales</taxon>
        <taxon>Ceratobasidiaceae</taxon>
        <taxon>Rhizoctonia</taxon>
    </lineage>
</organism>
<dbReference type="Gene3D" id="1.20.1280.50">
    <property type="match status" value="1"/>
</dbReference>
<gene>
    <name evidence="1" type="ORF">RDB_LOCUS130887</name>
</gene>
<evidence type="ECO:0000313" key="1">
    <source>
        <dbReference type="EMBL" id="CAE6441642.1"/>
    </source>
</evidence>
<dbReference type="SUPFAM" id="SSF81383">
    <property type="entry name" value="F-box domain"/>
    <property type="match status" value="1"/>
</dbReference>
<dbReference type="CDD" id="cd09917">
    <property type="entry name" value="F-box_SF"/>
    <property type="match status" value="1"/>
</dbReference>
<comment type="caution">
    <text evidence="1">The sequence shown here is derived from an EMBL/GenBank/DDBJ whole genome shotgun (WGS) entry which is preliminary data.</text>
</comment>
<dbReference type="Proteomes" id="UP000663846">
    <property type="component" value="Unassembled WGS sequence"/>
</dbReference>
<evidence type="ECO:0000313" key="2">
    <source>
        <dbReference type="Proteomes" id="UP000663846"/>
    </source>
</evidence>
<dbReference type="InterPro" id="IPR036047">
    <property type="entry name" value="F-box-like_dom_sf"/>
</dbReference>
<name>A0A8H3G661_9AGAM</name>
<sequence length="592" mass="66257">DVIGCATIQAPSAYTFIKLELGEDLVVTHGSLSRRAELTIRILLLQIDDLPFIRGDIFLRGNITDGAGIPWIFGTRINVFYITGRSARLGGSPETIKPAKNNHMGTTIHSLPPEILIHILSLTILDQHCLIQSNHNSPRVGLKLKDICGPDTLSRVCSLWRHIVRQFPSLWSHIDIALNHPLNPRLLARAKVLAARAGGAPLEIHVFDPDLEHEQKVRRFMLGQQGRSSPSGPRLEPNKMSDFSFRLSTPMRIRSLDFNFMLREGLHTCHMSALEYFLAKSTPGVLTHFSMQSHVGTLSSFIEPADDPQTFESVLLDIPSQLFENIWLGTTTLRLNGLCPHWGSKAYHGLVELRIGKRVPTMTEAQLVNILRSSPGLRVLRITTAIEYLTPSDESIVPVRLDDLEDLEVNDHAEMNLTASGEILRWIAPGAKPLQLIFDGYPSKGAISFCARSNVTRFFGKAFTQESVVDMIRRCSSLEILALNAGFFEVRDLYSILCHIDERDSADMVPTTKVYTLYLANFLLLPLRGLEDAVAEYSVQRLVIRDCSIEYETGEGMKETSDPPKVRSLLSTLKCPTVEYIEQRCSLDPEGW</sequence>